<keyword evidence="1" id="KW-0812">Transmembrane</keyword>
<protein>
    <recommendedName>
        <fullName evidence="4">G-protein coupled receptors family 1 profile domain-containing protein</fullName>
    </recommendedName>
</protein>
<dbReference type="Proteomes" id="UP000284706">
    <property type="component" value="Unassembled WGS sequence"/>
</dbReference>
<gene>
    <name evidence="2" type="ORF">CVT26_010444</name>
</gene>
<feature type="transmembrane region" description="Helical" evidence="1">
    <location>
        <begin position="54"/>
        <end position="77"/>
    </location>
</feature>
<organism evidence="2 3">
    <name type="scientific">Gymnopilus dilepis</name>
    <dbReference type="NCBI Taxonomy" id="231916"/>
    <lineage>
        <taxon>Eukaryota</taxon>
        <taxon>Fungi</taxon>
        <taxon>Dikarya</taxon>
        <taxon>Basidiomycota</taxon>
        <taxon>Agaricomycotina</taxon>
        <taxon>Agaricomycetes</taxon>
        <taxon>Agaricomycetidae</taxon>
        <taxon>Agaricales</taxon>
        <taxon>Agaricineae</taxon>
        <taxon>Hymenogastraceae</taxon>
        <taxon>Gymnopilus</taxon>
    </lineage>
</organism>
<comment type="caution">
    <text evidence="2">The sequence shown here is derived from an EMBL/GenBank/DDBJ whole genome shotgun (WGS) entry which is preliminary data.</text>
</comment>
<feature type="transmembrane region" description="Helical" evidence="1">
    <location>
        <begin position="177"/>
        <end position="200"/>
    </location>
</feature>
<evidence type="ECO:0000313" key="3">
    <source>
        <dbReference type="Proteomes" id="UP000284706"/>
    </source>
</evidence>
<feature type="transmembrane region" description="Helical" evidence="1">
    <location>
        <begin position="105"/>
        <end position="124"/>
    </location>
</feature>
<feature type="transmembrane region" description="Helical" evidence="1">
    <location>
        <begin position="221"/>
        <end position="242"/>
    </location>
</feature>
<proteinExistence type="predicted"/>
<reference evidence="2 3" key="1">
    <citation type="journal article" date="2018" name="Evol. Lett.">
        <title>Horizontal gene cluster transfer increased hallucinogenic mushroom diversity.</title>
        <authorList>
            <person name="Reynolds H.T."/>
            <person name="Vijayakumar V."/>
            <person name="Gluck-Thaler E."/>
            <person name="Korotkin H.B."/>
            <person name="Matheny P.B."/>
            <person name="Slot J.C."/>
        </authorList>
    </citation>
    <scope>NUCLEOTIDE SEQUENCE [LARGE SCALE GENOMIC DNA]</scope>
    <source>
        <strain evidence="2 3">SRW20</strain>
    </source>
</reference>
<feature type="transmembrane region" description="Helical" evidence="1">
    <location>
        <begin position="262"/>
        <end position="280"/>
    </location>
</feature>
<accession>A0A409Y0F2</accession>
<sequence>MMSTNDIPIVVLKTYISAEINSTILGALLWGIYTIIYTITLYLYVYKKSPGNPLIIGSISLSYITYSAYSILVWYLVQSSFVNHSESRQTLFIALDHPSAHWPTLMYDLLIFVMAAVADGILMWRCYHVWGRSIRSITIQVFLILAEIALDFVVLIIPGVEHFNPSVNQREVLNRLIAAQTFITLATTVTSTFLIAYRLYTVSKQEIRQNSRTLIQHIIETVVHSAAAYSLAAAAQAIILIIPATPGNVLTLTSAMSYMTELFIFICGVAPTVLVARVVILEDADTRSSATLSVPISGLQFHMQSSHRSSVLQEANIDSEVADTAIPHLSENSDEKNRIVSI</sequence>
<dbReference type="EMBL" id="NHYE01001363">
    <property type="protein sequence ID" value="PPQ96508.1"/>
    <property type="molecule type" value="Genomic_DNA"/>
</dbReference>
<keyword evidence="1" id="KW-0472">Membrane</keyword>
<dbReference type="InParanoid" id="A0A409Y0F2"/>
<evidence type="ECO:0000313" key="2">
    <source>
        <dbReference type="EMBL" id="PPQ96508.1"/>
    </source>
</evidence>
<keyword evidence="3" id="KW-1185">Reference proteome</keyword>
<feature type="transmembrane region" description="Helical" evidence="1">
    <location>
        <begin position="136"/>
        <end position="157"/>
    </location>
</feature>
<dbReference type="OrthoDB" id="3265004at2759"/>
<name>A0A409Y0F2_9AGAR</name>
<keyword evidence="1" id="KW-1133">Transmembrane helix</keyword>
<evidence type="ECO:0000256" key="1">
    <source>
        <dbReference type="SAM" id="Phobius"/>
    </source>
</evidence>
<dbReference type="AlphaFoldDB" id="A0A409Y0F2"/>
<feature type="transmembrane region" description="Helical" evidence="1">
    <location>
        <begin position="20"/>
        <end position="45"/>
    </location>
</feature>
<evidence type="ECO:0008006" key="4">
    <source>
        <dbReference type="Google" id="ProtNLM"/>
    </source>
</evidence>